<protein>
    <submittedName>
        <fullName evidence="1">AlNc14C354G10935 protein</fullName>
    </submittedName>
</protein>
<proteinExistence type="predicted"/>
<evidence type="ECO:0000313" key="1">
    <source>
        <dbReference type="EMBL" id="CCA26178.1"/>
    </source>
</evidence>
<accession>F0WXI4</accession>
<dbReference type="EMBL" id="FR824399">
    <property type="protein sequence ID" value="CCA26178.1"/>
    <property type="molecule type" value="Genomic_DNA"/>
</dbReference>
<gene>
    <name evidence="1" type="primary">AlNc14C354G10935</name>
    <name evidence="1" type="ORF">ALNC14_123220</name>
</gene>
<dbReference type="AlphaFoldDB" id="F0WXI4"/>
<reference evidence="1" key="2">
    <citation type="submission" date="2011-02" db="EMBL/GenBank/DDBJ databases">
        <authorList>
            <person name="MacLean D."/>
        </authorList>
    </citation>
    <scope>NUCLEOTIDE SEQUENCE</scope>
</reference>
<organism evidence="1">
    <name type="scientific">Albugo laibachii Nc14</name>
    <dbReference type="NCBI Taxonomy" id="890382"/>
    <lineage>
        <taxon>Eukaryota</taxon>
        <taxon>Sar</taxon>
        <taxon>Stramenopiles</taxon>
        <taxon>Oomycota</taxon>
        <taxon>Peronosporomycetes</taxon>
        <taxon>Albuginales</taxon>
        <taxon>Albuginaceae</taxon>
        <taxon>Albugo</taxon>
    </lineage>
</organism>
<dbReference type="HOGENOM" id="CLU_1362557_0_0_1"/>
<reference evidence="1" key="1">
    <citation type="journal article" date="2011" name="PLoS Biol.">
        <title>Gene gain and loss during evolution of obligate parasitism in the white rust pathogen of Arabidopsis thaliana.</title>
        <authorList>
            <person name="Kemen E."/>
            <person name="Gardiner A."/>
            <person name="Schultz-Larsen T."/>
            <person name="Kemen A.C."/>
            <person name="Balmuth A.L."/>
            <person name="Robert-Seilaniantz A."/>
            <person name="Bailey K."/>
            <person name="Holub E."/>
            <person name="Studholme D.J."/>
            <person name="Maclean D."/>
            <person name="Jones J.D."/>
        </authorList>
    </citation>
    <scope>NUCLEOTIDE SEQUENCE</scope>
</reference>
<dbReference type="PANTHER" id="PTHR47169">
    <property type="entry name" value="OS01G0541250 PROTEIN"/>
    <property type="match status" value="1"/>
</dbReference>
<dbReference type="PANTHER" id="PTHR47169:SF2">
    <property type="entry name" value="OS01G0541250 PROTEIN"/>
    <property type="match status" value="1"/>
</dbReference>
<sequence>MEPTYLFSGGDQLAHFFSLSFKVLESTEMKKPDVKKQNHNDILRNLTNAGVFLKFFKSALGRAKTKKRNAAEPIGAHYTTLTEKHSLTANLFVALLREVPDATCQKEQTQGRDPRTQHREKWPVGEMKRPIIVQQDNATPHVLVSDPDIVAAGTEAIQSLQYEHNVLTTEMLIEAVVQSFKDLDSNKLKSIFLTLQQVMEG</sequence>
<name>F0WXI4_9STRA</name>